<dbReference type="SUPFAM" id="SSF54862">
    <property type="entry name" value="4Fe-4S ferredoxins"/>
    <property type="match status" value="1"/>
</dbReference>
<gene>
    <name evidence="2" type="ORF">S03H2_07332</name>
</gene>
<dbReference type="InterPro" id="IPR017900">
    <property type="entry name" value="4Fe4S_Fe_S_CS"/>
</dbReference>
<dbReference type="Gene3D" id="3.30.70.20">
    <property type="match status" value="1"/>
</dbReference>
<dbReference type="EMBL" id="BARU01003363">
    <property type="protein sequence ID" value="GAH23091.1"/>
    <property type="molecule type" value="Genomic_DNA"/>
</dbReference>
<dbReference type="PROSITE" id="PS00198">
    <property type="entry name" value="4FE4S_FER_1"/>
    <property type="match status" value="1"/>
</dbReference>
<evidence type="ECO:0000259" key="1">
    <source>
        <dbReference type="PROSITE" id="PS51379"/>
    </source>
</evidence>
<evidence type="ECO:0000313" key="2">
    <source>
        <dbReference type="EMBL" id="GAH23091.1"/>
    </source>
</evidence>
<protein>
    <recommendedName>
        <fullName evidence="1">4Fe-4S ferredoxin-type domain-containing protein</fullName>
    </recommendedName>
</protein>
<comment type="caution">
    <text evidence="2">The sequence shown here is derived from an EMBL/GenBank/DDBJ whole genome shotgun (WGS) entry which is preliminary data.</text>
</comment>
<name>X1DQ38_9ZZZZ</name>
<feature type="domain" description="4Fe-4S ferredoxin-type" evidence="1">
    <location>
        <begin position="183"/>
        <end position="212"/>
    </location>
</feature>
<dbReference type="Pfam" id="PF00037">
    <property type="entry name" value="Fer4"/>
    <property type="match status" value="1"/>
</dbReference>
<accession>X1DQ38</accession>
<feature type="domain" description="4Fe-4S ferredoxin-type" evidence="1">
    <location>
        <begin position="154"/>
        <end position="180"/>
    </location>
</feature>
<dbReference type="InterPro" id="IPR017896">
    <property type="entry name" value="4Fe4S_Fe-S-bd"/>
</dbReference>
<dbReference type="PROSITE" id="PS51379">
    <property type="entry name" value="4FE4S_FER_2"/>
    <property type="match status" value="2"/>
</dbReference>
<dbReference type="AlphaFoldDB" id="X1DQ38"/>
<reference evidence="2" key="1">
    <citation type="journal article" date="2014" name="Front. Microbiol.">
        <title>High frequency of phylogenetically diverse reductive dehalogenase-homologous genes in deep subseafloor sedimentary metagenomes.</title>
        <authorList>
            <person name="Kawai M."/>
            <person name="Futagami T."/>
            <person name="Toyoda A."/>
            <person name="Takaki Y."/>
            <person name="Nishi S."/>
            <person name="Hori S."/>
            <person name="Arai W."/>
            <person name="Tsubouchi T."/>
            <person name="Morono Y."/>
            <person name="Uchiyama I."/>
            <person name="Ito T."/>
            <person name="Fujiyama A."/>
            <person name="Inagaki F."/>
            <person name="Takami H."/>
        </authorList>
    </citation>
    <scope>NUCLEOTIDE SEQUENCE</scope>
    <source>
        <strain evidence="2">Expedition CK06-06</strain>
    </source>
</reference>
<sequence length="214" mass="24674">MKVNRYIFKKRWGGKVVPLNINFDVDIKFLPSQEILELLSRSNVVGIGNCYCRETQRKHSDEPNCDHPIKTCIHIGFGSYLHEIPYKSENLEKVTKEEIKQLLEECDQRGLVHQIIYFPNPEFYYVVCNCCPCCCVVMNKFLKSGSPQMIKSGFIAYSDPNKCNNCGLCEQWCYFKARKILNEKLTFSPDLCFGCGVCVSKCPEEAIILRKKSQ</sequence>
<organism evidence="2">
    <name type="scientific">marine sediment metagenome</name>
    <dbReference type="NCBI Taxonomy" id="412755"/>
    <lineage>
        <taxon>unclassified sequences</taxon>
        <taxon>metagenomes</taxon>
        <taxon>ecological metagenomes</taxon>
    </lineage>
</organism>
<proteinExistence type="predicted"/>